<evidence type="ECO:0000259" key="1">
    <source>
        <dbReference type="Pfam" id="PF12728"/>
    </source>
</evidence>
<gene>
    <name evidence="2" type="ORF">N802_11045</name>
</gene>
<proteinExistence type="predicted"/>
<dbReference type="Proteomes" id="UP000030002">
    <property type="component" value="Unassembled WGS sequence"/>
</dbReference>
<protein>
    <submittedName>
        <fullName evidence="2">Excisionase</fullName>
    </submittedName>
</protein>
<keyword evidence="3" id="KW-1185">Reference proteome</keyword>
<dbReference type="InterPro" id="IPR009061">
    <property type="entry name" value="DNA-bd_dom_put_sf"/>
</dbReference>
<evidence type="ECO:0000313" key="2">
    <source>
        <dbReference type="EMBL" id="KGN32117.1"/>
    </source>
</evidence>
<dbReference type="Pfam" id="PF12728">
    <property type="entry name" value="HTH_17"/>
    <property type="match status" value="1"/>
</dbReference>
<evidence type="ECO:0000313" key="3">
    <source>
        <dbReference type="Proteomes" id="UP000030002"/>
    </source>
</evidence>
<dbReference type="GO" id="GO:0003677">
    <property type="term" value="F:DNA binding"/>
    <property type="evidence" value="ECO:0007669"/>
    <property type="project" value="InterPro"/>
</dbReference>
<name>A0A0A0J7V1_9MICO</name>
<reference evidence="2 3" key="1">
    <citation type="submission" date="2013-08" db="EMBL/GenBank/DDBJ databases">
        <title>The genome sequence of Knoellia sinensis.</title>
        <authorList>
            <person name="Zhu W."/>
            <person name="Wang G."/>
        </authorList>
    </citation>
    <scope>NUCLEOTIDE SEQUENCE [LARGE SCALE GENOMIC DNA]</scope>
    <source>
        <strain evidence="2 3">KCTC 19936</strain>
    </source>
</reference>
<dbReference type="InterPro" id="IPR010093">
    <property type="entry name" value="SinI_DNA-bd"/>
</dbReference>
<dbReference type="SUPFAM" id="SSF46955">
    <property type="entry name" value="Putative DNA-binding domain"/>
    <property type="match status" value="1"/>
</dbReference>
<dbReference type="STRING" id="1385520.N802_11045"/>
<dbReference type="AlphaFoldDB" id="A0A0A0J7V1"/>
<sequence length="168" mass="19039">MTDTRTEQLLTTGEAAKLLGSSRQHVVNLCESGDLPFLTVGKHRRLRREDVEEARARTTRSNRADRRSRWLNIAVAGELVRDPDAVLERARTNLALLQSRHPRGRGAMWLSEWEKLLNGPIEDVLDVLTSQTPRSRELRANSPFAGVLSSEAREQALLAFQTHRHSRV</sequence>
<dbReference type="InterPro" id="IPR041657">
    <property type="entry name" value="HTH_17"/>
</dbReference>
<dbReference type="EMBL" id="AVPJ01000008">
    <property type="protein sequence ID" value="KGN32117.1"/>
    <property type="molecule type" value="Genomic_DNA"/>
</dbReference>
<dbReference type="eggNOG" id="ENOG5032R9N">
    <property type="taxonomic scope" value="Bacteria"/>
</dbReference>
<organism evidence="2 3">
    <name type="scientific">Knoellia sinensis KCTC 19936</name>
    <dbReference type="NCBI Taxonomy" id="1385520"/>
    <lineage>
        <taxon>Bacteria</taxon>
        <taxon>Bacillati</taxon>
        <taxon>Actinomycetota</taxon>
        <taxon>Actinomycetes</taxon>
        <taxon>Micrococcales</taxon>
        <taxon>Intrasporangiaceae</taxon>
        <taxon>Knoellia</taxon>
    </lineage>
</organism>
<dbReference type="NCBIfam" id="TIGR01764">
    <property type="entry name" value="excise"/>
    <property type="match status" value="1"/>
</dbReference>
<accession>A0A0A0J7V1</accession>
<comment type="caution">
    <text evidence="2">The sequence shown here is derived from an EMBL/GenBank/DDBJ whole genome shotgun (WGS) entry which is preliminary data.</text>
</comment>
<feature type="domain" description="Helix-turn-helix" evidence="1">
    <location>
        <begin position="9"/>
        <end position="54"/>
    </location>
</feature>